<dbReference type="Gene3D" id="3.30.160.60">
    <property type="entry name" value="Classic Zinc Finger"/>
    <property type="match status" value="6"/>
</dbReference>
<dbReference type="PROSITE" id="PS00028">
    <property type="entry name" value="ZINC_FINGER_C2H2_1"/>
    <property type="match status" value="6"/>
</dbReference>
<dbReference type="FunFam" id="3.30.160.60:FF:000761">
    <property type="entry name" value="Zinc finger protein 449"/>
    <property type="match status" value="1"/>
</dbReference>
<dbReference type="PANTHER" id="PTHR14196:SF12">
    <property type="entry name" value="ZINC FINGER PROTEIN 208-LIKE"/>
    <property type="match status" value="1"/>
</dbReference>
<evidence type="ECO:0000256" key="2">
    <source>
        <dbReference type="ARBA" id="ARBA00006991"/>
    </source>
</evidence>
<name>A0A8J2RM73_9CRUS</name>
<keyword evidence="14" id="KW-1185">Reference proteome</keyword>
<dbReference type="Pfam" id="PF12874">
    <property type="entry name" value="zf-met"/>
    <property type="match status" value="1"/>
</dbReference>
<evidence type="ECO:0000256" key="11">
    <source>
        <dbReference type="PROSITE-ProRule" id="PRU00042"/>
    </source>
</evidence>
<evidence type="ECO:0000256" key="1">
    <source>
        <dbReference type="ARBA" id="ARBA00004123"/>
    </source>
</evidence>
<protein>
    <recommendedName>
        <fullName evidence="12">C2H2-type domain-containing protein</fullName>
    </recommendedName>
</protein>
<feature type="domain" description="C2H2-type" evidence="12">
    <location>
        <begin position="105"/>
        <end position="132"/>
    </location>
</feature>
<evidence type="ECO:0000256" key="3">
    <source>
        <dbReference type="ARBA" id="ARBA00022723"/>
    </source>
</evidence>
<dbReference type="InterPro" id="IPR013087">
    <property type="entry name" value="Znf_C2H2_type"/>
</dbReference>
<dbReference type="FunFam" id="3.30.160.60:FF:000450">
    <property type="entry name" value="PR domain zinc finger protein 14"/>
    <property type="match status" value="1"/>
</dbReference>
<evidence type="ECO:0000256" key="5">
    <source>
        <dbReference type="ARBA" id="ARBA00022771"/>
    </source>
</evidence>
<evidence type="ECO:0000256" key="10">
    <source>
        <dbReference type="ARBA" id="ARBA00023242"/>
    </source>
</evidence>
<evidence type="ECO:0000256" key="8">
    <source>
        <dbReference type="ARBA" id="ARBA00023125"/>
    </source>
</evidence>
<feature type="domain" description="C2H2-type" evidence="12">
    <location>
        <begin position="217"/>
        <end position="244"/>
    </location>
</feature>
<organism evidence="13 14">
    <name type="scientific">Daphnia galeata</name>
    <dbReference type="NCBI Taxonomy" id="27404"/>
    <lineage>
        <taxon>Eukaryota</taxon>
        <taxon>Metazoa</taxon>
        <taxon>Ecdysozoa</taxon>
        <taxon>Arthropoda</taxon>
        <taxon>Crustacea</taxon>
        <taxon>Branchiopoda</taxon>
        <taxon>Diplostraca</taxon>
        <taxon>Cladocera</taxon>
        <taxon>Anomopoda</taxon>
        <taxon>Daphniidae</taxon>
        <taxon>Daphnia</taxon>
    </lineage>
</organism>
<comment type="similarity">
    <text evidence="2">Belongs to the krueppel C2H2-type zinc-finger protein family.</text>
</comment>
<feature type="domain" description="C2H2-type" evidence="12">
    <location>
        <begin position="161"/>
        <end position="188"/>
    </location>
</feature>
<dbReference type="Pfam" id="PF13465">
    <property type="entry name" value="zf-H2C2_2"/>
    <property type="match status" value="1"/>
</dbReference>
<dbReference type="AlphaFoldDB" id="A0A8J2RM73"/>
<comment type="caution">
    <text evidence="13">The sequence shown here is derived from an EMBL/GenBank/DDBJ whole genome shotgun (WGS) entry which is preliminary data.</text>
</comment>
<dbReference type="SUPFAM" id="SSF57667">
    <property type="entry name" value="beta-beta-alpha zinc fingers"/>
    <property type="match status" value="3"/>
</dbReference>
<dbReference type="Proteomes" id="UP000789390">
    <property type="component" value="Unassembled WGS sequence"/>
</dbReference>
<dbReference type="GO" id="GO:0000977">
    <property type="term" value="F:RNA polymerase II transcription regulatory region sequence-specific DNA binding"/>
    <property type="evidence" value="ECO:0007669"/>
    <property type="project" value="TreeGrafter"/>
</dbReference>
<dbReference type="EMBL" id="CAKKLH010000168">
    <property type="protein sequence ID" value="CAH0105106.1"/>
    <property type="molecule type" value="Genomic_DNA"/>
</dbReference>
<dbReference type="FunFam" id="3.30.160.60:FF:000086">
    <property type="entry name" value="transcription factor E4F1 isoform X1"/>
    <property type="match status" value="1"/>
</dbReference>
<dbReference type="FunFam" id="3.30.160.60:FF:000145">
    <property type="entry name" value="Zinc finger protein 574"/>
    <property type="match status" value="1"/>
</dbReference>
<evidence type="ECO:0000256" key="9">
    <source>
        <dbReference type="ARBA" id="ARBA00023163"/>
    </source>
</evidence>
<dbReference type="OrthoDB" id="3437960at2759"/>
<sequence length="337" mass="38508">MRRNSNNSFLQLPKAKDTLPQLIDSKNKIAELKVVAINPENDSDEKFFLKEEKNPSKELIKERSLPTPKRSRERTFLPCQVCGKSFDRPSLLKRHIRTHTGEKPHACDVCGKGFSTSSSLNTHRRIHSGEKPHQCPVCGKRFTASSNLYYHRMTHVKEKPHKCTMCQKSFPTPGDLKSHMYVHNGSWPFHCQVCNRGFSKQTNLRNHLFLHTGKKPHNCLQCGKCFALACNLRAHMRTHSVTDSCHPNNFTTNKMGTISDVDDSPNVKSNEISISELKPEINNCLVPNRLADHVLFWHTIQQHLATKIITQQQVQMNHLHLISSPLSVRENLKSNSK</sequence>
<dbReference type="SMART" id="SM00355">
    <property type="entry name" value="ZnF_C2H2"/>
    <property type="match status" value="6"/>
</dbReference>
<keyword evidence="5 11" id="KW-0863">Zinc-finger</keyword>
<feature type="domain" description="C2H2-type" evidence="12">
    <location>
        <begin position="189"/>
        <end position="216"/>
    </location>
</feature>
<dbReference type="InterPro" id="IPR050717">
    <property type="entry name" value="C2H2-ZF_Transcription_Reg"/>
</dbReference>
<evidence type="ECO:0000313" key="14">
    <source>
        <dbReference type="Proteomes" id="UP000789390"/>
    </source>
</evidence>
<evidence type="ECO:0000256" key="7">
    <source>
        <dbReference type="ARBA" id="ARBA00023015"/>
    </source>
</evidence>
<dbReference type="GO" id="GO:0000981">
    <property type="term" value="F:DNA-binding transcription factor activity, RNA polymerase II-specific"/>
    <property type="evidence" value="ECO:0007669"/>
    <property type="project" value="TreeGrafter"/>
</dbReference>
<keyword evidence="8" id="KW-0238">DNA-binding</keyword>
<evidence type="ECO:0000256" key="6">
    <source>
        <dbReference type="ARBA" id="ARBA00022833"/>
    </source>
</evidence>
<dbReference type="PROSITE" id="PS50157">
    <property type="entry name" value="ZINC_FINGER_C2H2_2"/>
    <property type="match status" value="6"/>
</dbReference>
<dbReference type="Pfam" id="PF00096">
    <property type="entry name" value="zf-C2H2"/>
    <property type="match status" value="3"/>
</dbReference>
<reference evidence="13" key="1">
    <citation type="submission" date="2021-11" db="EMBL/GenBank/DDBJ databases">
        <authorList>
            <person name="Schell T."/>
        </authorList>
    </citation>
    <scope>NUCLEOTIDE SEQUENCE</scope>
    <source>
        <strain evidence="13">M5</strain>
    </source>
</reference>
<feature type="domain" description="C2H2-type" evidence="12">
    <location>
        <begin position="133"/>
        <end position="160"/>
    </location>
</feature>
<keyword evidence="3" id="KW-0479">Metal-binding</keyword>
<comment type="subcellular location">
    <subcellularLocation>
        <location evidence="1">Nucleus</location>
    </subcellularLocation>
</comment>
<evidence type="ECO:0000313" key="13">
    <source>
        <dbReference type="EMBL" id="CAH0105106.1"/>
    </source>
</evidence>
<proteinExistence type="inferred from homology"/>
<dbReference type="FunFam" id="3.30.160.60:FF:000557">
    <property type="entry name" value="zinc finger and SCAN domain-containing protein 29"/>
    <property type="match status" value="1"/>
</dbReference>
<dbReference type="PANTHER" id="PTHR14196">
    <property type="entry name" value="ODD-SKIPPED - RELATED"/>
    <property type="match status" value="1"/>
</dbReference>
<accession>A0A8J2RM73</accession>
<keyword evidence="10" id="KW-0539">Nucleus</keyword>
<evidence type="ECO:0000256" key="4">
    <source>
        <dbReference type="ARBA" id="ARBA00022737"/>
    </source>
</evidence>
<dbReference type="GO" id="GO:0005634">
    <property type="term" value="C:nucleus"/>
    <property type="evidence" value="ECO:0007669"/>
    <property type="project" value="UniProtKB-SubCell"/>
</dbReference>
<dbReference type="FunFam" id="3.30.160.60:FF:000446">
    <property type="entry name" value="Zinc finger protein"/>
    <property type="match status" value="1"/>
</dbReference>
<keyword evidence="6" id="KW-0862">Zinc</keyword>
<evidence type="ECO:0000259" key="12">
    <source>
        <dbReference type="PROSITE" id="PS50157"/>
    </source>
</evidence>
<feature type="domain" description="C2H2-type" evidence="12">
    <location>
        <begin position="77"/>
        <end position="104"/>
    </location>
</feature>
<gene>
    <name evidence="13" type="ORF">DGAL_LOCUS8120</name>
</gene>
<keyword evidence="7" id="KW-0805">Transcription regulation</keyword>
<dbReference type="GO" id="GO:0008270">
    <property type="term" value="F:zinc ion binding"/>
    <property type="evidence" value="ECO:0007669"/>
    <property type="project" value="UniProtKB-KW"/>
</dbReference>
<keyword evidence="4" id="KW-0677">Repeat</keyword>
<dbReference type="InterPro" id="IPR036236">
    <property type="entry name" value="Znf_C2H2_sf"/>
</dbReference>
<keyword evidence="9" id="KW-0804">Transcription</keyword>